<dbReference type="Pfam" id="PF00474">
    <property type="entry name" value="SSF"/>
    <property type="match status" value="1"/>
</dbReference>
<keyword evidence="7 14" id="KW-1133">Transmembrane helix</keyword>
<dbReference type="InterPro" id="IPR001734">
    <property type="entry name" value="Na/solute_symporter"/>
</dbReference>
<feature type="transmembrane region" description="Helical" evidence="14">
    <location>
        <begin position="784"/>
        <end position="803"/>
    </location>
</feature>
<evidence type="ECO:0000259" key="15">
    <source>
        <dbReference type="Pfam" id="PF10502"/>
    </source>
</evidence>
<evidence type="ECO:0000256" key="8">
    <source>
        <dbReference type="ARBA" id="ARBA00023053"/>
    </source>
</evidence>
<keyword evidence="8" id="KW-0915">Sodium</keyword>
<keyword evidence="6 14" id="KW-0812">Transmembrane</keyword>
<organism evidence="16 17">
    <name type="scientific">Temnothorax longispinosus</name>
    <dbReference type="NCBI Taxonomy" id="300112"/>
    <lineage>
        <taxon>Eukaryota</taxon>
        <taxon>Metazoa</taxon>
        <taxon>Ecdysozoa</taxon>
        <taxon>Arthropoda</taxon>
        <taxon>Hexapoda</taxon>
        <taxon>Insecta</taxon>
        <taxon>Pterygota</taxon>
        <taxon>Neoptera</taxon>
        <taxon>Endopterygota</taxon>
        <taxon>Hymenoptera</taxon>
        <taxon>Apocrita</taxon>
        <taxon>Aculeata</taxon>
        <taxon>Formicoidea</taxon>
        <taxon>Formicidae</taxon>
        <taxon>Myrmicinae</taxon>
        <taxon>Temnothorax</taxon>
    </lineage>
</organism>
<evidence type="ECO:0000256" key="13">
    <source>
        <dbReference type="SAM" id="MobiDB-lite"/>
    </source>
</evidence>
<comment type="subcellular location">
    <subcellularLocation>
        <location evidence="1">Cell membrane</location>
        <topology evidence="1">Multi-pass membrane protein</topology>
    </subcellularLocation>
</comment>
<name>A0A4S2LAH4_9HYME</name>
<feature type="active site" evidence="12">
    <location>
        <position position="35"/>
    </location>
</feature>
<evidence type="ECO:0000256" key="10">
    <source>
        <dbReference type="ARBA" id="ARBA00023136"/>
    </source>
</evidence>
<evidence type="ECO:0000256" key="14">
    <source>
        <dbReference type="SAM" id="Phobius"/>
    </source>
</evidence>
<dbReference type="InterPro" id="IPR031793">
    <property type="entry name" value="KICSTOR_ITFG2"/>
</dbReference>
<feature type="transmembrane region" description="Helical" evidence="14">
    <location>
        <begin position="1010"/>
        <end position="1028"/>
    </location>
</feature>
<keyword evidence="16" id="KW-0645">Protease</keyword>
<dbReference type="InterPro" id="IPR051163">
    <property type="entry name" value="Sodium:Solute_Symporter_SSF"/>
</dbReference>
<dbReference type="GO" id="GO:0015293">
    <property type="term" value="F:symporter activity"/>
    <property type="evidence" value="ECO:0007669"/>
    <property type="project" value="TreeGrafter"/>
</dbReference>
<dbReference type="PANTHER" id="PTHR42985:SF21">
    <property type="entry name" value="SODIUM-DEPENDENT MULTIVITAMIN TRANSPORTER-LIKE PROTEIN"/>
    <property type="match status" value="1"/>
</dbReference>
<dbReference type="PANTHER" id="PTHR42985">
    <property type="entry name" value="SODIUM-COUPLED MONOCARBOXYLATE TRANSPORTER"/>
    <property type="match status" value="1"/>
</dbReference>
<dbReference type="PRINTS" id="PR00727">
    <property type="entry name" value="LEADERPTASE"/>
</dbReference>
<evidence type="ECO:0000313" key="16">
    <source>
        <dbReference type="EMBL" id="TGZ57448.1"/>
    </source>
</evidence>
<dbReference type="SUPFAM" id="SSF51306">
    <property type="entry name" value="LexA/Signal peptidase"/>
    <property type="match status" value="1"/>
</dbReference>
<comment type="caution">
    <text evidence="16">The sequence shown here is derived from an EMBL/GenBank/DDBJ whole genome shotgun (WGS) entry which is preliminary data.</text>
</comment>
<dbReference type="CDD" id="cd06530">
    <property type="entry name" value="S26_SPase_I"/>
    <property type="match status" value="1"/>
</dbReference>
<evidence type="ECO:0000256" key="11">
    <source>
        <dbReference type="ARBA" id="ARBA00023201"/>
    </source>
</evidence>
<proteinExistence type="inferred from homology"/>
<evidence type="ECO:0000256" key="2">
    <source>
        <dbReference type="ARBA" id="ARBA00006434"/>
    </source>
</evidence>
<feature type="transmembrane region" description="Helical" evidence="14">
    <location>
        <begin position="823"/>
        <end position="841"/>
    </location>
</feature>
<dbReference type="GO" id="GO:0005886">
    <property type="term" value="C:plasma membrane"/>
    <property type="evidence" value="ECO:0007669"/>
    <property type="project" value="UniProtKB-SubCell"/>
</dbReference>
<dbReference type="GO" id="GO:0004252">
    <property type="term" value="F:serine-type endopeptidase activity"/>
    <property type="evidence" value="ECO:0007669"/>
    <property type="project" value="InterPro"/>
</dbReference>
<protein>
    <submittedName>
        <fullName evidence="16">Mitochondrial inner membrane protease subunit 2</fullName>
    </submittedName>
</protein>
<comment type="subunit">
    <text evidence="3">Heterodimer of 2 subunits, IMMPL1 and IMMPL2.</text>
</comment>
<dbReference type="InterPro" id="IPR000223">
    <property type="entry name" value="Pept_S26A_signal_pept_1"/>
</dbReference>
<dbReference type="InterPro" id="IPR038377">
    <property type="entry name" value="Na/Glc_symporter_sf"/>
</dbReference>
<feature type="transmembrane region" description="Helical" evidence="14">
    <location>
        <begin position="1049"/>
        <end position="1072"/>
    </location>
</feature>
<feature type="transmembrane region" description="Helical" evidence="14">
    <location>
        <begin position="969"/>
        <end position="990"/>
    </location>
</feature>
<dbReference type="STRING" id="300112.A0A4S2LAH4"/>
<feature type="transmembrane region" description="Helical" evidence="14">
    <location>
        <begin position="853"/>
        <end position="877"/>
    </location>
</feature>
<feature type="active site" evidence="12">
    <location>
        <position position="82"/>
    </location>
</feature>
<evidence type="ECO:0000256" key="9">
    <source>
        <dbReference type="ARBA" id="ARBA00023065"/>
    </source>
</evidence>
<dbReference type="Gene3D" id="1.20.1730.10">
    <property type="entry name" value="Sodium/glucose cotransporter"/>
    <property type="match status" value="1"/>
</dbReference>
<evidence type="ECO:0000256" key="5">
    <source>
        <dbReference type="ARBA" id="ARBA00022475"/>
    </source>
</evidence>
<keyword evidence="4" id="KW-0813">Transport</keyword>
<feature type="transmembrane region" description="Helical" evidence="14">
    <location>
        <begin position="933"/>
        <end position="957"/>
    </location>
</feature>
<dbReference type="GO" id="GO:0006465">
    <property type="term" value="P:signal peptide processing"/>
    <property type="evidence" value="ECO:0007669"/>
    <property type="project" value="InterPro"/>
</dbReference>
<evidence type="ECO:0000256" key="1">
    <source>
        <dbReference type="ARBA" id="ARBA00004651"/>
    </source>
</evidence>
<dbReference type="InterPro" id="IPR036286">
    <property type="entry name" value="LexA/Signal_pep-like_sf"/>
</dbReference>
<comment type="similarity">
    <text evidence="2">Belongs to the sodium:solute symporter (SSF) (TC 2.A.21) family.</text>
</comment>
<dbReference type="GO" id="GO:0006814">
    <property type="term" value="P:sodium ion transport"/>
    <property type="evidence" value="ECO:0007669"/>
    <property type="project" value="UniProtKB-KW"/>
</dbReference>
<keyword evidence="17" id="KW-1185">Reference proteome</keyword>
<feature type="transmembrane region" description="Helical" evidence="14">
    <location>
        <begin position="898"/>
        <end position="921"/>
    </location>
</feature>
<keyword evidence="5" id="KW-1003">Cell membrane</keyword>
<evidence type="ECO:0000256" key="12">
    <source>
        <dbReference type="PIRSR" id="PIRSR600223-1"/>
    </source>
</evidence>
<keyword evidence="16" id="KW-0378">Hydrolase</keyword>
<dbReference type="AlphaFoldDB" id="A0A4S2LAH4"/>
<evidence type="ECO:0000256" key="3">
    <source>
        <dbReference type="ARBA" id="ARBA00011805"/>
    </source>
</evidence>
<feature type="domain" description="Peptidase S26" evidence="15">
    <location>
        <begin position="11"/>
        <end position="98"/>
    </location>
</feature>
<keyword evidence="11" id="KW-0739">Sodium transport</keyword>
<reference evidence="16 17" key="1">
    <citation type="journal article" date="2019" name="Philos. Trans. R. Soc. Lond., B, Biol. Sci.">
        <title>Ant behaviour and brain gene expression of defending hosts depend on the ecological success of the intruding social parasite.</title>
        <authorList>
            <person name="Kaur R."/>
            <person name="Stoldt M."/>
            <person name="Jongepier E."/>
            <person name="Feldmeyer B."/>
            <person name="Menzel F."/>
            <person name="Bornberg-Bauer E."/>
            <person name="Foitzik S."/>
        </authorList>
    </citation>
    <scope>NUCLEOTIDE SEQUENCE [LARGE SCALE GENOMIC DNA]</scope>
    <source>
        <tissue evidence="16">Whole body</tissue>
    </source>
</reference>
<evidence type="ECO:0000256" key="6">
    <source>
        <dbReference type="ARBA" id="ARBA00022692"/>
    </source>
</evidence>
<evidence type="ECO:0000256" key="4">
    <source>
        <dbReference type="ARBA" id="ARBA00022448"/>
    </source>
</evidence>
<evidence type="ECO:0000313" key="17">
    <source>
        <dbReference type="Proteomes" id="UP000310200"/>
    </source>
</evidence>
<keyword evidence="10 14" id="KW-0472">Membrane</keyword>
<dbReference type="Pfam" id="PF10502">
    <property type="entry name" value="Peptidase_S26"/>
    <property type="match status" value="1"/>
</dbReference>
<feature type="region of interest" description="Disordered" evidence="13">
    <location>
        <begin position="546"/>
        <end position="574"/>
    </location>
</feature>
<dbReference type="NCBIfam" id="TIGR00813">
    <property type="entry name" value="sss"/>
    <property type="match status" value="1"/>
</dbReference>
<keyword evidence="9" id="KW-0406">Ion transport</keyword>
<feature type="transmembrane region" description="Helical" evidence="14">
    <location>
        <begin position="7"/>
        <end position="29"/>
    </location>
</feature>
<dbReference type="InterPro" id="IPR019533">
    <property type="entry name" value="Peptidase_S26"/>
</dbReference>
<evidence type="ECO:0000256" key="7">
    <source>
        <dbReference type="ARBA" id="ARBA00022989"/>
    </source>
</evidence>
<dbReference type="SUPFAM" id="SSF69318">
    <property type="entry name" value="Integrin alpha N-terminal domain"/>
    <property type="match status" value="1"/>
</dbReference>
<sequence>MNIIPRFLRNVLIGIPIGIAFCDTVGYVARVEGISMQPALNPDLRYPDYVFLNRWAIRNRDIQRGDIVCIVSPKVPNQTLIKRVVGLAGDIIGTHGYKISALQVPEGHCWLEGDHVGHSMDSNTFGPISLGLFGRQIDGNIYILRNLIMRAVSFVKRLQWELPGTVCRHGLTIGDVDNDGDNELVVGTVEGELYIFKGSELWQKITGLGLITSVAIGDIFNYGRNALVVICGDGWTHIFYSPRSVNPNNPNLLVGQHIGKDTNEQDNFKTSTDVGNSQSTEHVDNTNEINELSGKMECVHVQRIPTNTKTVLIADVDKDGANEMILGLTDRVVRSYRWSSNADLETGKLVGLNKWECTNQIGTVTLQHTGDGTPTLLVAQPGGTFMRIKCNPEDCQSKNSSCEAVDYQTLGISRMRNQNISTEIIGDLEPGVTPFISTIEPKMSSYILKDKLPKQSFTDDSQLDVKTFKPASLEFKRNYSQPAFRKNSLDMAGEYGRDFTAENPGPVRFYSPVESSSTDEMDGNFIGGNVILGQYDSKPMKDTLLPSFKNFSHNNNNNNNGNNSNNNNSSNINKSNQQDEIIKEDMDSNNEVISKNAPKGKPYALATLDGTIMLVQDEVILWAMQVDHQIFALCRLDVTGDSSDEIIACAWDGQTYILDQQRHSVRFQFEEPVRAFCTGNYNVIPGTSSPSLVYNTFSNKIFLYYDVTLPSMTITPLNPMKDCESDETHVLEKLLGECNINDKQQKIQQLTEWLLYGVQMNVNGTDPFFAGHELKELTFGWTDYTLFGGLLGISVLIGIYFGFFSTKQDNTTEYLLGGKTMSFLPISMSLIASHISGVSLLGVPSEVYQYGTQYAVCIFTSFISCFIIVSVYLPVFYKLQLTSTFEYLEMRFARPVRQLASFLYTLALVIYVPLIIYVPALAFSQATGMNLHYVAPVICMVCIFYTTIGGLKAVVWADTVQMTVTVGSLIAVLILGTIAVGGVGETWRIAEKGGRIVFWNMDPSPFTRNSFWGMSVGMVMTWLAGLGISQVSMQRFLAVPTIKEAQKSIWVLAVGLIFVKLISVFTGLTMYARYHKCDPITAHVVARSDKILPYYVLDVAANVPGLPGLFLAGLVSAGLSTMSAGLNTVTGTIYEDFIDPWMPESNDKETRAANIMKFDSEIINTSVTVPAIPERFFPPKKYMEVSLHTVPTALVTNPEKEELKS</sequence>
<accession>A0A4S2LAH4</accession>
<gene>
    <name evidence="16" type="ORF">DBV15_10406</name>
</gene>
<dbReference type="Gene3D" id="2.10.109.10">
    <property type="entry name" value="Umud Fragment, subunit A"/>
    <property type="match status" value="1"/>
</dbReference>
<dbReference type="Proteomes" id="UP000310200">
    <property type="component" value="Unassembled WGS sequence"/>
</dbReference>
<dbReference type="EMBL" id="QBLH01000148">
    <property type="protein sequence ID" value="TGZ57448.1"/>
    <property type="molecule type" value="Genomic_DNA"/>
</dbReference>
<dbReference type="InterPro" id="IPR028994">
    <property type="entry name" value="Integrin_alpha_N"/>
</dbReference>
<feature type="compositionally biased region" description="Low complexity" evidence="13">
    <location>
        <begin position="550"/>
        <end position="574"/>
    </location>
</feature>
<dbReference type="CDD" id="cd11492">
    <property type="entry name" value="SLC5sbd_NIS-SMVT"/>
    <property type="match status" value="1"/>
</dbReference>
<dbReference type="Pfam" id="PF15907">
    <property type="entry name" value="Itfg2"/>
    <property type="match status" value="2"/>
</dbReference>
<dbReference type="PROSITE" id="PS50283">
    <property type="entry name" value="NA_SOLUT_SYMP_3"/>
    <property type="match status" value="1"/>
</dbReference>